<evidence type="ECO:0000259" key="2">
    <source>
        <dbReference type="Pfam" id="PF03869"/>
    </source>
</evidence>
<feature type="compositionally biased region" description="Basic and acidic residues" evidence="1">
    <location>
        <begin position="70"/>
        <end position="81"/>
    </location>
</feature>
<keyword evidence="3" id="KW-0238">DNA-binding</keyword>
<dbReference type="InterPro" id="IPR013321">
    <property type="entry name" value="Arc_rbn_hlx_hlx"/>
</dbReference>
<sequence length="117" mass="13535">MSREINPFGLRMPPELRSELEEAALSNGRSLNAEIVYRLEESLNSKAVIADLTAIERRIAALEEQEERRRRLMDREADRVGQKVATAATRRKHEHAQRAHEDAIRARHNADLDKKRK</sequence>
<dbReference type="Pfam" id="PF03869">
    <property type="entry name" value="Arc"/>
    <property type="match status" value="1"/>
</dbReference>
<name>A0AAU8MUC8_9GAMM</name>
<proteinExistence type="predicted"/>
<evidence type="ECO:0000256" key="1">
    <source>
        <dbReference type="SAM" id="MobiDB-lite"/>
    </source>
</evidence>
<dbReference type="GO" id="GO:0003677">
    <property type="term" value="F:DNA binding"/>
    <property type="evidence" value="ECO:0007669"/>
    <property type="project" value="UniProtKB-KW"/>
</dbReference>
<dbReference type="InterPro" id="IPR010985">
    <property type="entry name" value="Ribbon_hlx_hlx"/>
</dbReference>
<organism evidence="3">
    <name type="scientific">Lysobacter firmicutimachus</name>
    <dbReference type="NCBI Taxonomy" id="1792846"/>
    <lineage>
        <taxon>Bacteria</taxon>
        <taxon>Pseudomonadati</taxon>
        <taxon>Pseudomonadota</taxon>
        <taxon>Gammaproteobacteria</taxon>
        <taxon>Lysobacterales</taxon>
        <taxon>Lysobacteraceae</taxon>
        <taxon>Lysobacter</taxon>
    </lineage>
</organism>
<feature type="compositionally biased region" description="Basic and acidic residues" evidence="1">
    <location>
        <begin position="96"/>
        <end position="117"/>
    </location>
</feature>
<dbReference type="Gene3D" id="1.10.1220.10">
    <property type="entry name" value="Met repressor-like"/>
    <property type="match status" value="1"/>
</dbReference>
<dbReference type="RefSeq" id="WP_363797822.1">
    <property type="nucleotide sequence ID" value="NZ_CP159925.1"/>
</dbReference>
<protein>
    <submittedName>
        <fullName evidence="3">Arc family DNA-binding protein</fullName>
    </submittedName>
</protein>
<evidence type="ECO:0000313" key="3">
    <source>
        <dbReference type="EMBL" id="XCO74985.1"/>
    </source>
</evidence>
<feature type="region of interest" description="Disordered" evidence="1">
    <location>
        <begin position="70"/>
        <end position="117"/>
    </location>
</feature>
<dbReference type="EMBL" id="CP159925">
    <property type="protein sequence ID" value="XCO74985.1"/>
    <property type="molecule type" value="Genomic_DNA"/>
</dbReference>
<feature type="domain" description="Arc-like DNA binding" evidence="2">
    <location>
        <begin position="2"/>
        <end position="48"/>
    </location>
</feature>
<dbReference type="InterPro" id="IPR005569">
    <property type="entry name" value="Arc_DNA-bd_dom"/>
</dbReference>
<dbReference type="SUPFAM" id="SSF47598">
    <property type="entry name" value="Ribbon-helix-helix"/>
    <property type="match status" value="1"/>
</dbReference>
<gene>
    <name evidence="3" type="ORF">ABU614_21960</name>
</gene>
<reference evidence="3" key="1">
    <citation type="submission" date="2024-06" db="EMBL/GenBank/DDBJ databases">
        <authorList>
            <person name="Li S."/>
        </authorList>
    </citation>
    <scope>NUCLEOTIDE SEQUENCE</scope>
    <source>
        <strain evidence="3">SR10</strain>
    </source>
</reference>
<accession>A0AAU8MUC8</accession>
<dbReference type="AlphaFoldDB" id="A0AAU8MUC8"/>
<dbReference type="GO" id="GO:0006355">
    <property type="term" value="P:regulation of DNA-templated transcription"/>
    <property type="evidence" value="ECO:0007669"/>
    <property type="project" value="InterPro"/>
</dbReference>